<dbReference type="HOGENOM" id="CLU_521412_0_0_2"/>
<evidence type="ECO:0000259" key="2">
    <source>
        <dbReference type="Pfam" id="PF05872"/>
    </source>
</evidence>
<feature type="domain" description="Helicase HerA-like C-terminal" evidence="2">
    <location>
        <begin position="387"/>
        <end position="459"/>
    </location>
</feature>
<accession>A0A0E3STJ2</accession>
<feature type="domain" description="Helicase HerA central" evidence="1">
    <location>
        <begin position="146"/>
        <end position="358"/>
    </location>
</feature>
<evidence type="ECO:0000313" key="4">
    <source>
        <dbReference type="Proteomes" id="UP000033048"/>
    </source>
</evidence>
<dbReference type="KEGG" id="mmet:MCMEM_1939"/>
<keyword evidence="3" id="KW-0547">Nucleotide-binding</keyword>
<evidence type="ECO:0000313" key="3">
    <source>
        <dbReference type="EMBL" id="AKB85992.1"/>
    </source>
</evidence>
<name>A0A0E3STJ2_METMT</name>
<keyword evidence="3" id="KW-0378">Hydrolase</keyword>
<keyword evidence="4" id="KW-1185">Reference proteome</keyword>
<dbReference type="Pfam" id="PF05872">
    <property type="entry name" value="HerA_C"/>
    <property type="match status" value="1"/>
</dbReference>
<dbReference type="InterPro" id="IPR027417">
    <property type="entry name" value="P-loop_NTPase"/>
</dbReference>
<dbReference type="InterPro" id="IPR033186">
    <property type="entry name" value="HerA_C"/>
</dbReference>
<dbReference type="GeneID" id="24894520"/>
<organism evidence="3 4">
    <name type="scientific">Methanococcoides methylutens MM1</name>
    <dbReference type="NCBI Taxonomy" id="1434104"/>
    <lineage>
        <taxon>Archaea</taxon>
        <taxon>Methanobacteriati</taxon>
        <taxon>Methanobacteriota</taxon>
        <taxon>Stenosarchaea group</taxon>
        <taxon>Methanomicrobia</taxon>
        <taxon>Methanosarcinales</taxon>
        <taxon>Methanosarcinaceae</taxon>
        <taxon>Methanococcoides</taxon>
    </lineage>
</organism>
<dbReference type="SUPFAM" id="SSF52540">
    <property type="entry name" value="P-loop containing nucleoside triphosphate hydrolases"/>
    <property type="match status" value="1"/>
</dbReference>
<keyword evidence="3" id="KW-0067">ATP-binding</keyword>
<dbReference type="RefSeq" id="WP_048206520.1">
    <property type="nucleotide sequence ID" value="NZ_CP009518.1"/>
</dbReference>
<dbReference type="PANTHER" id="PTHR30121:SF6">
    <property type="entry name" value="SLR6007 PROTEIN"/>
    <property type="match status" value="1"/>
</dbReference>
<dbReference type="Pfam" id="PF01935">
    <property type="entry name" value="DUF87"/>
    <property type="match status" value="1"/>
</dbReference>
<dbReference type="Proteomes" id="UP000033048">
    <property type="component" value="Chromosome"/>
</dbReference>
<dbReference type="InterPro" id="IPR051162">
    <property type="entry name" value="T4SS_component"/>
</dbReference>
<dbReference type="Gene3D" id="3.40.50.300">
    <property type="entry name" value="P-loop containing nucleotide triphosphate hydrolases"/>
    <property type="match status" value="1"/>
</dbReference>
<gene>
    <name evidence="3" type="ORF">MCMEM_1939</name>
</gene>
<protein>
    <submittedName>
        <fullName evidence="3">Bipolar DNA helicase HerA</fullName>
    </submittedName>
</protein>
<dbReference type="EMBL" id="CP009518">
    <property type="protein sequence ID" value="AKB85992.1"/>
    <property type="molecule type" value="Genomic_DNA"/>
</dbReference>
<evidence type="ECO:0000259" key="1">
    <source>
        <dbReference type="Pfam" id="PF01935"/>
    </source>
</evidence>
<dbReference type="OrthoDB" id="10575at2157"/>
<keyword evidence="3" id="KW-0347">Helicase</keyword>
<dbReference type="STRING" id="1434104.MCMEM_1939"/>
<dbReference type="GO" id="GO:0004386">
    <property type="term" value="F:helicase activity"/>
    <property type="evidence" value="ECO:0007669"/>
    <property type="project" value="UniProtKB-KW"/>
</dbReference>
<dbReference type="InterPro" id="IPR002789">
    <property type="entry name" value="HerA_central"/>
</dbReference>
<proteinExistence type="predicted"/>
<sequence length="522" mass="58846">MKWVVLGEENGKIKLVSKNDMDTKGILPKGSYLTVEYNETKFILRVDSSSQHVPYSPSPMVVDMDLSPLKQDQKCQNIIYAYRVKDITTRTDGLIDYILPQTIARKSSQEEIDLALDCEKEGPNVFLSTIYSGRNQILKDDDNKLIKINLPEDMFFHQVLICGKTGSGKTVASKYLAQYFVEHLEGAVLAINVKDVDFLKMDKPSKTNSSDCFNEWKELDQTSHGIDNFTIYYPANTEIEQFRGLNYNLAKKVTLDIKKLDPESLVGLLQGISDSASQSLPSIFRYWKEEIASKNPSIFTFNDFINYFYNGENDQLEFRTLNNRGVDSRIKLHRGTFDNILRNLNEALDFFDNEEALSLDETDILVRGKMSVINVASRKGTQFGSILLRDLLHRIVEAKSTHKSDVPILIIIDEVHQFYNTASSRQALGDLDVICRTGRSQKIGVLFSSQNPSDIPKGLSTVINTKIFFKTDSTSVKTHGIAISNEEMESLKPGFAVSSIHGLSQVKTIKFPLSLAGVLEEE</sequence>
<reference evidence="3 4" key="1">
    <citation type="submission" date="2014-07" db="EMBL/GenBank/DDBJ databases">
        <title>Methanogenic archaea and the global carbon cycle.</title>
        <authorList>
            <person name="Henriksen J.R."/>
            <person name="Luke J."/>
            <person name="Reinhart S."/>
            <person name="Benedict M.N."/>
            <person name="Youngblut N.D."/>
            <person name="Metcalf M.E."/>
            <person name="Whitaker R.J."/>
            <person name="Metcalf W.W."/>
        </authorList>
    </citation>
    <scope>NUCLEOTIDE SEQUENCE [LARGE SCALE GENOMIC DNA]</scope>
    <source>
        <strain evidence="3 4">MM1</strain>
    </source>
</reference>
<dbReference type="AlphaFoldDB" id="A0A0E3STJ2"/>
<dbReference type="PANTHER" id="PTHR30121">
    <property type="entry name" value="UNCHARACTERIZED PROTEIN YJGR-RELATED"/>
    <property type="match status" value="1"/>
</dbReference>